<keyword evidence="2" id="KW-0732">Signal</keyword>
<reference evidence="3 4" key="1">
    <citation type="submission" date="2015-03" db="EMBL/GenBank/DDBJ databases">
        <title>Draft Genome Sequence of Burkholderia andropogonis type strain ICMP2807, isolated from Sorghum bicolor.</title>
        <authorList>
            <person name="Lopes-Santos L."/>
            <person name="Castro D.B."/>
            <person name="Ottoboni L.M."/>
            <person name="Park D."/>
            <person name="Weirc B.S."/>
            <person name="Destefano S.A."/>
        </authorList>
    </citation>
    <scope>NUCLEOTIDE SEQUENCE [LARGE SCALE GENOMIC DNA]</scope>
    <source>
        <strain evidence="3 4">ICMP2807</strain>
    </source>
</reference>
<evidence type="ECO:0000313" key="4">
    <source>
        <dbReference type="Proteomes" id="UP000033618"/>
    </source>
</evidence>
<keyword evidence="4" id="KW-1185">Reference proteome</keyword>
<accession>A0A0F5K5B8</accession>
<dbReference type="GO" id="GO:0009279">
    <property type="term" value="C:cell outer membrane"/>
    <property type="evidence" value="ECO:0007669"/>
    <property type="project" value="UniProtKB-SubCell"/>
</dbReference>
<comment type="caution">
    <text evidence="3">The sequence shown here is derived from an EMBL/GenBank/DDBJ whole genome shotgun (WGS) entry which is preliminary data.</text>
</comment>
<dbReference type="Pfam" id="PF03922">
    <property type="entry name" value="OmpW"/>
    <property type="match status" value="1"/>
</dbReference>
<organism evidence="3 4">
    <name type="scientific">Robbsia andropogonis</name>
    <dbReference type="NCBI Taxonomy" id="28092"/>
    <lineage>
        <taxon>Bacteria</taxon>
        <taxon>Pseudomonadati</taxon>
        <taxon>Pseudomonadota</taxon>
        <taxon>Betaproteobacteria</taxon>
        <taxon>Burkholderiales</taxon>
        <taxon>Burkholderiaceae</taxon>
        <taxon>Robbsia</taxon>
    </lineage>
</organism>
<dbReference type="GO" id="GO:0055085">
    <property type="term" value="P:transmembrane transport"/>
    <property type="evidence" value="ECO:0007669"/>
    <property type="project" value="TreeGrafter"/>
</dbReference>
<dbReference type="Gene3D" id="2.40.160.20">
    <property type="match status" value="1"/>
</dbReference>
<dbReference type="PANTHER" id="PTHR36920:SF1">
    <property type="entry name" value="OUTER MEMBRANE PROTEIN W"/>
    <property type="match status" value="1"/>
</dbReference>
<dbReference type="Proteomes" id="UP000033618">
    <property type="component" value="Unassembled WGS sequence"/>
</dbReference>
<dbReference type="EMBL" id="LAQU01000001">
    <property type="protein sequence ID" value="KKB65298.1"/>
    <property type="molecule type" value="Genomic_DNA"/>
</dbReference>
<dbReference type="InterPro" id="IPR005618">
    <property type="entry name" value="OMPW"/>
</dbReference>
<sequence length="244" mass="25719">MTIRQACAFTALTACACGISTAAMAQSAGSFTVNAGWFHLAPQDSSKPLTVSARGTSTTVANTGASVSNANTAGLTLNYFVTDHISVEGVFGYPPKMKLNGQGRLSSLGELGTANEWSPTLLVKYNFFKPEAKFRPYLGAGVSYVWYSNVKLSGQMANGAFLAAQSPLLVGKTSADLSSSFAPVINAGASYKFDKHWSIGASVSYMWLNTDATLTTQSAVGTVTSKTRLRVNPLVTFVSVGYTF</sequence>
<dbReference type="SUPFAM" id="SSF56925">
    <property type="entry name" value="OMPA-like"/>
    <property type="match status" value="1"/>
</dbReference>
<feature type="signal peptide" evidence="2">
    <location>
        <begin position="1"/>
        <end position="25"/>
    </location>
</feature>
<name>A0A0F5K5B8_9BURK</name>
<evidence type="ECO:0000313" key="3">
    <source>
        <dbReference type="EMBL" id="KKB65298.1"/>
    </source>
</evidence>
<dbReference type="InterPro" id="IPR011250">
    <property type="entry name" value="OMP/PagP_B-barrel"/>
</dbReference>
<comment type="subcellular location">
    <subcellularLocation>
        <location evidence="1">Cell outer membrane</location>
    </subcellularLocation>
</comment>
<feature type="chain" id="PRO_5002491159" evidence="2">
    <location>
        <begin position="26"/>
        <end position="244"/>
    </location>
</feature>
<protein>
    <submittedName>
        <fullName evidence="3">Membrane protein</fullName>
    </submittedName>
</protein>
<evidence type="ECO:0000256" key="1">
    <source>
        <dbReference type="ARBA" id="ARBA00004442"/>
    </source>
</evidence>
<dbReference type="RefSeq" id="WP_024902457.1">
    <property type="nucleotide sequence ID" value="NZ_CADFGU010000001.1"/>
</dbReference>
<dbReference type="PATRIC" id="fig|28092.6.peg.320"/>
<dbReference type="STRING" id="28092.WM40_01405"/>
<dbReference type="PANTHER" id="PTHR36920">
    <property type="match status" value="1"/>
</dbReference>
<gene>
    <name evidence="3" type="ORF">WM40_01405</name>
</gene>
<dbReference type="PROSITE" id="PS51257">
    <property type="entry name" value="PROKAR_LIPOPROTEIN"/>
    <property type="match status" value="1"/>
</dbReference>
<dbReference type="OrthoDB" id="9807574at2"/>
<dbReference type="AlphaFoldDB" id="A0A0F5K5B8"/>
<proteinExistence type="predicted"/>
<evidence type="ECO:0000256" key="2">
    <source>
        <dbReference type="SAM" id="SignalP"/>
    </source>
</evidence>